<dbReference type="Pfam" id="PF09084">
    <property type="entry name" value="NMT1"/>
    <property type="match status" value="1"/>
</dbReference>
<dbReference type="KEGG" id="mmob:F6R98_20925"/>
<reference evidence="2 3" key="1">
    <citation type="submission" date="2019-09" db="EMBL/GenBank/DDBJ databases">
        <title>Ecophysiology of the spiral-shaped methanotroph Methylospira mobilis as revealed by the complete genome sequence.</title>
        <authorList>
            <person name="Oshkin I.Y."/>
            <person name="Dedysh S.N."/>
            <person name="Miroshnikov K."/>
            <person name="Danilova O.V."/>
            <person name="Hakobyan A."/>
            <person name="Liesack W."/>
        </authorList>
    </citation>
    <scope>NUCLEOTIDE SEQUENCE [LARGE SCALE GENOMIC DNA]</scope>
    <source>
        <strain evidence="2 3">Shm1</strain>
    </source>
</reference>
<dbReference type="InterPro" id="IPR015168">
    <property type="entry name" value="SsuA/THI5"/>
</dbReference>
<dbReference type="Gene3D" id="3.40.190.10">
    <property type="entry name" value="Periplasmic binding protein-like II"/>
    <property type="match status" value="2"/>
</dbReference>
<evidence type="ECO:0000313" key="3">
    <source>
        <dbReference type="Proteomes" id="UP000325755"/>
    </source>
</evidence>
<dbReference type="PANTHER" id="PTHR30024:SF48">
    <property type="entry name" value="ABC TRANSPORTER SUBSTRATE-BINDING PROTEIN"/>
    <property type="match status" value="1"/>
</dbReference>
<dbReference type="PANTHER" id="PTHR30024">
    <property type="entry name" value="ALIPHATIC SULFONATES-BINDING PROTEIN-RELATED"/>
    <property type="match status" value="1"/>
</dbReference>
<sequence length="322" mass="35055">MSIRIFIAALIALILSVPVLADASSGSIKIGVLTFGTVNWELEAIRNEGLDKKYGVELDVHLLANPDAGKIGLQANTLDIIATDWIWVSHQYQQGADFKFIPFSTQAGAIMASAGGAVRSLADLRGKRLGIAGGGLDKNWLLLKTYATRLAGLNLERDAQPVFAAPPLLNQQLQDGKLDALLTFWHFAARQEAQGYRRILDGRDMIRGLGIEVAVPNLGYVFKNGWALKNSKELDAFIAASAEARSLLCSSDQAWSKIAPLTQENDKNILKILRRDYCAGIVNQWGNPEKAAIGKIYQLLRETGGESLTGAAQELPAAIFWR</sequence>
<accession>A0A5Q0BRU1</accession>
<dbReference type="SUPFAM" id="SSF53850">
    <property type="entry name" value="Periplasmic binding protein-like II"/>
    <property type="match status" value="1"/>
</dbReference>
<dbReference type="Proteomes" id="UP000325755">
    <property type="component" value="Chromosome"/>
</dbReference>
<organism evidence="2 3">
    <name type="scientific">Candidatus Methylospira mobilis</name>
    <dbReference type="NCBI Taxonomy" id="1808979"/>
    <lineage>
        <taxon>Bacteria</taxon>
        <taxon>Pseudomonadati</taxon>
        <taxon>Pseudomonadota</taxon>
        <taxon>Gammaproteobacteria</taxon>
        <taxon>Methylococcales</taxon>
        <taxon>Methylococcaceae</taxon>
        <taxon>Candidatus Methylospira</taxon>
    </lineage>
</organism>
<keyword evidence="3" id="KW-1185">Reference proteome</keyword>
<dbReference type="AlphaFoldDB" id="A0A5Q0BRU1"/>
<dbReference type="EMBL" id="CP044205">
    <property type="protein sequence ID" value="QFY44788.1"/>
    <property type="molecule type" value="Genomic_DNA"/>
</dbReference>
<evidence type="ECO:0000259" key="1">
    <source>
        <dbReference type="Pfam" id="PF09084"/>
    </source>
</evidence>
<dbReference type="RefSeq" id="WP_153250753.1">
    <property type="nucleotide sequence ID" value="NZ_CP044205.1"/>
</dbReference>
<feature type="domain" description="SsuA/THI5-like" evidence="1">
    <location>
        <begin position="105"/>
        <end position="244"/>
    </location>
</feature>
<dbReference type="InParanoid" id="A0A5Q0BRU1"/>
<name>A0A5Q0BRU1_9GAMM</name>
<evidence type="ECO:0000313" key="2">
    <source>
        <dbReference type="EMBL" id="QFY44788.1"/>
    </source>
</evidence>
<gene>
    <name evidence="2" type="ORF">F6R98_20925</name>
</gene>
<dbReference type="OrthoDB" id="5621714at2"/>
<protein>
    <submittedName>
        <fullName evidence="2">ABC transporter substrate-binding protein</fullName>
    </submittedName>
</protein>
<proteinExistence type="predicted"/>